<gene>
    <name evidence="1" type="ordered locus">ESA_00222</name>
</gene>
<sequence>MIKTQNLLPDDYRPEVREHPLCLTLFTLLLHSFRIFFSKLYGAQENAAFFNGFCAFARKLALWLRENRKLTIKLKSNGPKWSDHLQNRKRSHL</sequence>
<dbReference type="HOGENOM" id="CLU_2394778_0_0_6"/>
<accession>A7MM54</accession>
<organism evidence="1 2">
    <name type="scientific">Cronobacter sakazakii (strain ATCC BAA-894)</name>
    <name type="common">Enterobacter sakazakii</name>
    <dbReference type="NCBI Taxonomy" id="290339"/>
    <lineage>
        <taxon>Bacteria</taxon>
        <taxon>Pseudomonadati</taxon>
        <taxon>Pseudomonadota</taxon>
        <taxon>Gammaproteobacteria</taxon>
        <taxon>Enterobacterales</taxon>
        <taxon>Enterobacteriaceae</taxon>
        <taxon>Cronobacter</taxon>
    </lineage>
</organism>
<keyword evidence="2" id="KW-1185">Reference proteome</keyword>
<evidence type="ECO:0000313" key="2">
    <source>
        <dbReference type="Proteomes" id="UP000000260"/>
    </source>
</evidence>
<dbReference type="Proteomes" id="UP000000260">
    <property type="component" value="Chromosome"/>
</dbReference>
<protein>
    <submittedName>
        <fullName evidence="1">Uncharacterized protein</fullName>
    </submittedName>
</protein>
<dbReference type="KEGG" id="esa:ESA_00222"/>
<reference evidence="1 2" key="1">
    <citation type="journal article" date="2010" name="PLoS ONE">
        <title>Genome sequence of Cronobacter sakazakii BAA-894 and comparative genomic hybridization analysis with other Cronobacter species.</title>
        <authorList>
            <person name="Kucerova E."/>
            <person name="Clifton S.W."/>
            <person name="Xia X.Q."/>
            <person name="Long F."/>
            <person name="Porwollik S."/>
            <person name="Fulton L."/>
            <person name="Fronick C."/>
            <person name="Minx P."/>
            <person name="Kyung K."/>
            <person name="Warren W."/>
            <person name="Fulton R."/>
            <person name="Feng D."/>
            <person name="Wollam A."/>
            <person name="Shah N."/>
            <person name="Bhonagiri V."/>
            <person name="Nash W.E."/>
            <person name="Hallsworth-Pepin K."/>
            <person name="Wilson R.K."/>
            <person name="McClelland M."/>
            <person name="Forsythe S.J."/>
        </authorList>
    </citation>
    <scope>NUCLEOTIDE SEQUENCE [LARGE SCALE GENOMIC DNA]</scope>
    <source>
        <strain evidence="1 2">ATCC BAA-894</strain>
    </source>
</reference>
<evidence type="ECO:0000313" key="1">
    <source>
        <dbReference type="EMBL" id="ABU75523.1"/>
    </source>
</evidence>
<name>A7MM54_CROS8</name>
<dbReference type="AlphaFoldDB" id="A7MM54"/>
<dbReference type="EMBL" id="CP000783">
    <property type="protein sequence ID" value="ABU75523.1"/>
    <property type="molecule type" value="Genomic_DNA"/>
</dbReference>
<proteinExistence type="predicted"/>